<evidence type="ECO:0000313" key="6">
    <source>
        <dbReference type="Proteomes" id="UP000000683"/>
    </source>
</evidence>
<dbReference type="eggNOG" id="COG2199">
    <property type="taxonomic scope" value="Bacteria"/>
</dbReference>
<dbReference type="NCBIfam" id="TIGR00254">
    <property type="entry name" value="GGDEF"/>
    <property type="match status" value="1"/>
</dbReference>
<evidence type="ECO:0000256" key="2">
    <source>
        <dbReference type="ARBA" id="ARBA00034247"/>
    </source>
</evidence>
<dbReference type="Proteomes" id="UP000000683">
    <property type="component" value="Chromosome"/>
</dbReference>
<sequence length="532" mass="59109">MCDLNARWSVKLLIAALCVLVCECVYASCVITSPLNSKVGTPIPMVKGEQRLTLHCDLAQPHIFHFPRNFVNKAMLYRLEADVSITGAFETQSSAAPTLTLPIELPSARHAYMLPTGAASYYLDIEAQYGRALYPSLSSVPEFYAFNTIHTLTLSAFAGFCFALAIYVGVLGNSMRSFGFYSYSLYVASAATFFLLQEGIFYTLLPNVPFLNSVQLSVLFAGLTIFASLRFLDQLLDFKALLKKWQRSALHYLSLIILVLVSVQLVLSSDVSMMINKVMSKLTLVIMVGILLAILYAAYHKVHCAKLVLLGVSTIILAMLARFYLKDFSPFLQRYGLIIAVTIEALIFAFAAAQKVKKLDNDRMAAFKRAATDPLCHILNRDGWEGAAKVLLDDFNRQGGYITLMFIDVDNFKRINDSFGHRSGDDVLRILAKILKRQCREQDVVGRLGGDEFVVLSYCHSRSQSERLVGRIKARLSNLTIQTPNAQIPVTASVGAVVTDTSCKNLDALLQEADILMYEQKKARHTEVSQPI</sequence>
<evidence type="ECO:0000259" key="4">
    <source>
        <dbReference type="PROSITE" id="PS50887"/>
    </source>
</evidence>
<feature type="transmembrane region" description="Helical" evidence="3">
    <location>
        <begin position="183"/>
        <end position="204"/>
    </location>
</feature>
<dbReference type="Pfam" id="PF07695">
    <property type="entry name" value="7TMR-DISM_7TM"/>
    <property type="match status" value="1"/>
</dbReference>
<organism evidence="5 6">
    <name type="scientific">Alteromonas naphthalenivorans</name>
    <dbReference type="NCBI Taxonomy" id="715451"/>
    <lineage>
        <taxon>Bacteria</taxon>
        <taxon>Pseudomonadati</taxon>
        <taxon>Pseudomonadota</taxon>
        <taxon>Gammaproteobacteria</taxon>
        <taxon>Alteromonadales</taxon>
        <taxon>Alteromonadaceae</taxon>
        <taxon>Alteromonas/Salinimonas group</taxon>
        <taxon>Alteromonas</taxon>
    </lineage>
</organism>
<keyword evidence="3" id="KW-0812">Transmembrane</keyword>
<dbReference type="InterPro" id="IPR011623">
    <property type="entry name" value="7TMR_DISM_rcpt_extracell_dom1"/>
</dbReference>
<dbReference type="CDD" id="cd01949">
    <property type="entry name" value="GGDEF"/>
    <property type="match status" value="1"/>
</dbReference>
<name>F5ZEH2_ALTNA</name>
<keyword evidence="3" id="KW-0472">Membrane</keyword>
<protein>
    <recommendedName>
        <fullName evidence="1">diguanylate cyclase</fullName>
        <ecNumber evidence="1">2.7.7.65</ecNumber>
    </recommendedName>
</protein>
<dbReference type="InterPro" id="IPR043128">
    <property type="entry name" value="Rev_trsase/Diguanyl_cyclase"/>
</dbReference>
<dbReference type="KEGG" id="alt:ambt_14245"/>
<accession>F5ZEH2</accession>
<dbReference type="PANTHER" id="PTHR45138:SF9">
    <property type="entry name" value="DIGUANYLATE CYCLASE DGCM-RELATED"/>
    <property type="match status" value="1"/>
</dbReference>
<feature type="domain" description="GGDEF" evidence="4">
    <location>
        <begin position="400"/>
        <end position="532"/>
    </location>
</feature>
<dbReference type="InterPro" id="IPR000160">
    <property type="entry name" value="GGDEF_dom"/>
</dbReference>
<dbReference type="EC" id="2.7.7.65" evidence="1"/>
<dbReference type="RefSeq" id="WP_013785290.1">
    <property type="nucleotide sequence ID" value="NC_015554.1"/>
</dbReference>
<reference evidence="5 6" key="1">
    <citation type="journal article" date="2011" name="J. Bacteriol.">
        <title>Complete genome sequence of the polycyclic aromatic hydrocarbon-degrading bacterium Alteromonas sp. strain SN2.</title>
        <authorList>
            <person name="Jin H.M."/>
            <person name="Jeong H."/>
            <person name="Moon E.J."/>
            <person name="Math R.K."/>
            <person name="Lee K."/>
            <person name="Kim H.J."/>
            <person name="Jeon C.O."/>
            <person name="Oh T.K."/>
            <person name="Kim J.F."/>
        </authorList>
    </citation>
    <scope>NUCLEOTIDE SEQUENCE [LARGE SCALE GENOMIC DNA]</scope>
    <source>
        <strain evidence="6">JCM 17741 / KACC 18427 / KCTC 11700BP / SN2</strain>
    </source>
</reference>
<dbReference type="SMART" id="SM00267">
    <property type="entry name" value="GGDEF"/>
    <property type="match status" value="1"/>
</dbReference>
<comment type="catalytic activity">
    <reaction evidence="2">
        <text>2 GTP = 3',3'-c-di-GMP + 2 diphosphate</text>
        <dbReference type="Rhea" id="RHEA:24898"/>
        <dbReference type="ChEBI" id="CHEBI:33019"/>
        <dbReference type="ChEBI" id="CHEBI:37565"/>
        <dbReference type="ChEBI" id="CHEBI:58805"/>
        <dbReference type="EC" id="2.7.7.65"/>
    </reaction>
</comment>
<feature type="transmembrane region" description="Helical" evidence="3">
    <location>
        <begin position="249"/>
        <end position="267"/>
    </location>
</feature>
<feature type="transmembrane region" description="Helical" evidence="3">
    <location>
        <begin position="210"/>
        <end position="229"/>
    </location>
</feature>
<evidence type="ECO:0000313" key="5">
    <source>
        <dbReference type="EMBL" id="AEF04363.1"/>
    </source>
</evidence>
<dbReference type="HOGENOM" id="CLU_511579_0_0_6"/>
<dbReference type="SUPFAM" id="SSF55073">
    <property type="entry name" value="Nucleotide cyclase"/>
    <property type="match status" value="1"/>
</dbReference>
<dbReference type="InterPro" id="IPR050469">
    <property type="entry name" value="Diguanylate_Cyclase"/>
</dbReference>
<dbReference type="AlphaFoldDB" id="F5ZEH2"/>
<dbReference type="PROSITE" id="PS50887">
    <property type="entry name" value="GGDEF"/>
    <property type="match status" value="1"/>
</dbReference>
<evidence type="ECO:0000256" key="1">
    <source>
        <dbReference type="ARBA" id="ARBA00012528"/>
    </source>
</evidence>
<gene>
    <name evidence="5" type="ordered locus">ambt_14245</name>
</gene>
<evidence type="ECO:0000256" key="3">
    <source>
        <dbReference type="SAM" id="Phobius"/>
    </source>
</evidence>
<feature type="transmembrane region" description="Helical" evidence="3">
    <location>
        <begin position="149"/>
        <end position="171"/>
    </location>
</feature>
<dbReference type="Gene3D" id="3.30.70.270">
    <property type="match status" value="1"/>
</dbReference>
<feature type="transmembrane region" description="Helical" evidence="3">
    <location>
        <begin position="279"/>
        <end position="299"/>
    </location>
</feature>
<dbReference type="PANTHER" id="PTHR45138">
    <property type="entry name" value="REGULATORY COMPONENTS OF SENSORY TRANSDUCTION SYSTEM"/>
    <property type="match status" value="1"/>
</dbReference>
<proteinExistence type="predicted"/>
<dbReference type="OrthoDB" id="5289013at2"/>
<dbReference type="InterPro" id="IPR029787">
    <property type="entry name" value="Nucleotide_cyclase"/>
</dbReference>
<dbReference type="GO" id="GO:0052621">
    <property type="term" value="F:diguanylate cyclase activity"/>
    <property type="evidence" value="ECO:0007669"/>
    <property type="project" value="UniProtKB-EC"/>
</dbReference>
<feature type="transmembrane region" description="Helical" evidence="3">
    <location>
        <begin position="331"/>
        <end position="353"/>
    </location>
</feature>
<dbReference type="Pfam" id="PF00990">
    <property type="entry name" value="GGDEF"/>
    <property type="match status" value="1"/>
</dbReference>
<keyword evidence="3" id="KW-1133">Transmembrane helix</keyword>
<feature type="transmembrane region" description="Helical" evidence="3">
    <location>
        <begin position="306"/>
        <end position="325"/>
    </location>
</feature>
<dbReference type="EMBL" id="CP002339">
    <property type="protein sequence ID" value="AEF04363.1"/>
    <property type="molecule type" value="Genomic_DNA"/>
</dbReference>
<keyword evidence="6" id="KW-1185">Reference proteome</keyword>